<evidence type="ECO:0000313" key="2">
    <source>
        <dbReference type="Proteomes" id="UP000317624"/>
    </source>
</evidence>
<reference evidence="1 2" key="1">
    <citation type="submission" date="2019-07" db="EMBL/GenBank/DDBJ databases">
        <title>Hymenobacter sp. straun FUR1 Genome sequencing and assembly.</title>
        <authorList>
            <person name="Chhetri G."/>
        </authorList>
    </citation>
    <scope>NUCLEOTIDE SEQUENCE [LARGE SCALE GENOMIC DNA]</scope>
    <source>
        <strain evidence="1 2">Fur1</strain>
    </source>
</reference>
<sequence length="113" mass="12289">MTDTYLRSLGFVPTARTPRSSQVAFGQAWRYQFDHLAADGMPLFIEHPLGIEVCRLSTLEAPLTAQDVFASVGLHDRSALQAAMSAFYTAHGGMGAVLAASPASTFQPYRRQL</sequence>
<accession>A0A558BSB0</accession>
<organism evidence="1 2">
    <name type="scientific">Hymenobacter setariae</name>
    <dbReference type="NCBI Taxonomy" id="2594794"/>
    <lineage>
        <taxon>Bacteria</taxon>
        <taxon>Pseudomonadati</taxon>
        <taxon>Bacteroidota</taxon>
        <taxon>Cytophagia</taxon>
        <taxon>Cytophagales</taxon>
        <taxon>Hymenobacteraceae</taxon>
        <taxon>Hymenobacter</taxon>
    </lineage>
</organism>
<dbReference type="AlphaFoldDB" id="A0A558BSB0"/>
<dbReference type="EMBL" id="VMRJ01000004">
    <property type="protein sequence ID" value="TVT39404.1"/>
    <property type="molecule type" value="Genomic_DNA"/>
</dbReference>
<dbReference type="OrthoDB" id="882876at2"/>
<name>A0A558BSB0_9BACT</name>
<evidence type="ECO:0000313" key="1">
    <source>
        <dbReference type="EMBL" id="TVT39404.1"/>
    </source>
</evidence>
<protein>
    <submittedName>
        <fullName evidence="1">Uncharacterized protein</fullName>
    </submittedName>
</protein>
<keyword evidence="2" id="KW-1185">Reference proteome</keyword>
<proteinExistence type="predicted"/>
<dbReference type="RefSeq" id="WP_144850233.1">
    <property type="nucleotide sequence ID" value="NZ_VMRJ01000004.1"/>
</dbReference>
<comment type="caution">
    <text evidence="1">The sequence shown here is derived from an EMBL/GenBank/DDBJ whole genome shotgun (WGS) entry which is preliminary data.</text>
</comment>
<dbReference type="Proteomes" id="UP000317624">
    <property type="component" value="Unassembled WGS sequence"/>
</dbReference>
<gene>
    <name evidence="1" type="ORF">FNT36_17270</name>
</gene>